<feature type="chain" id="PRO_5024907780" evidence="2">
    <location>
        <begin position="24"/>
        <end position="120"/>
    </location>
</feature>
<keyword evidence="2" id="KW-0732">Signal</keyword>
<sequence length="120" mass="12824">MSTPLKTTALGWLLVSLGHTLSARDWQSLGQVRGLPNLAYTCAKAGWYQGSGFFLMNALINYAWSQDPLLLIDPVHQAVAVLMAAVMGVSSGWYLKRGVKVNGVVVGGMGVLQAWAVFAS</sequence>
<keyword evidence="1" id="KW-0472">Membrane</keyword>
<proteinExistence type="predicted"/>
<feature type="transmembrane region" description="Helical" evidence="1">
    <location>
        <begin position="76"/>
        <end position="95"/>
    </location>
</feature>
<reference evidence="4" key="1">
    <citation type="submission" date="2019-04" db="EMBL/GenBank/DDBJ databases">
        <title>Friends and foes A comparative genomics studyof 23 Aspergillus species from section Flavi.</title>
        <authorList>
            <consortium name="DOE Joint Genome Institute"/>
            <person name="Kjaerbolling I."/>
            <person name="Vesth T."/>
            <person name="Frisvad J.C."/>
            <person name="Nybo J.L."/>
            <person name="Theobald S."/>
            <person name="Kildgaard S."/>
            <person name="Isbrandt T."/>
            <person name="Kuo A."/>
            <person name="Sato A."/>
            <person name="Lyhne E.K."/>
            <person name="Kogle M.E."/>
            <person name="Wiebenga A."/>
            <person name="Kun R.S."/>
            <person name="Lubbers R.J."/>
            <person name="Makela M.R."/>
            <person name="Barry K."/>
            <person name="Chovatia M."/>
            <person name="Clum A."/>
            <person name="Daum C."/>
            <person name="Haridas S."/>
            <person name="He G."/>
            <person name="LaButti K."/>
            <person name="Lipzen A."/>
            <person name="Mondo S."/>
            <person name="Riley R."/>
            <person name="Salamov A."/>
            <person name="Simmons B.A."/>
            <person name="Magnuson J.K."/>
            <person name="Henrissat B."/>
            <person name="Mortensen U.H."/>
            <person name="Larsen T.O."/>
            <person name="Devries R.P."/>
            <person name="Grigoriev I.V."/>
            <person name="Machida M."/>
            <person name="Baker S.E."/>
            <person name="Andersen M.R."/>
        </authorList>
    </citation>
    <scope>NUCLEOTIDE SEQUENCE [LARGE SCALE GENOMIC DNA]</scope>
    <source>
        <strain evidence="4">CBS 553.77</strain>
    </source>
</reference>
<evidence type="ECO:0000256" key="1">
    <source>
        <dbReference type="SAM" id="Phobius"/>
    </source>
</evidence>
<feature type="signal peptide" evidence="2">
    <location>
        <begin position="1"/>
        <end position="23"/>
    </location>
</feature>
<dbReference type="OrthoDB" id="5399817at2759"/>
<keyword evidence="1" id="KW-0812">Transmembrane</keyword>
<name>A0A5N6Z9Z7_9EURO</name>
<feature type="transmembrane region" description="Helical" evidence="1">
    <location>
        <begin position="47"/>
        <end position="64"/>
    </location>
</feature>
<dbReference type="EMBL" id="ML739082">
    <property type="protein sequence ID" value="KAE8354013.1"/>
    <property type="molecule type" value="Genomic_DNA"/>
</dbReference>
<evidence type="ECO:0000313" key="3">
    <source>
        <dbReference type="EMBL" id="KAE8354013.1"/>
    </source>
</evidence>
<keyword evidence="4" id="KW-1185">Reference proteome</keyword>
<dbReference type="AlphaFoldDB" id="A0A5N6Z9Z7"/>
<accession>A0A5N6Z9Z7</accession>
<evidence type="ECO:0000313" key="4">
    <source>
        <dbReference type="Proteomes" id="UP000327118"/>
    </source>
</evidence>
<feature type="transmembrane region" description="Helical" evidence="1">
    <location>
        <begin position="101"/>
        <end position="119"/>
    </location>
</feature>
<organism evidence="3 4">
    <name type="scientific">Aspergillus coremiiformis</name>
    <dbReference type="NCBI Taxonomy" id="138285"/>
    <lineage>
        <taxon>Eukaryota</taxon>
        <taxon>Fungi</taxon>
        <taxon>Dikarya</taxon>
        <taxon>Ascomycota</taxon>
        <taxon>Pezizomycotina</taxon>
        <taxon>Eurotiomycetes</taxon>
        <taxon>Eurotiomycetidae</taxon>
        <taxon>Eurotiales</taxon>
        <taxon>Aspergillaceae</taxon>
        <taxon>Aspergillus</taxon>
        <taxon>Aspergillus subgen. Circumdati</taxon>
    </lineage>
</organism>
<protein>
    <submittedName>
        <fullName evidence="3">Uncharacterized protein</fullName>
    </submittedName>
</protein>
<keyword evidence="1" id="KW-1133">Transmembrane helix</keyword>
<evidence type="ECO:0000256" key="2">
    <source>
        <dbReference type="SAM" id="SignalP"/>
    </source>
</evidence>
<gene>
    <name evidence="3" type="ORF">BDV28DRAFT_95475</name>
</gene>
<dbReference type="Proteomes" id="UP000327118">
    <property type="component" value="Unassembled WGS sequence"/>
</dbReference>